<evidence type="ECO:0000256" key="3">
    <source>
        <dbReference type="ARBA" id="ARBA00004370"/>
    </source>
</evidence>
<dbReference type="GO" id="GO:0005739">
    <property type="term" value="C:mitochondrion"/>
    <property type="evidence" value="ECO:0007669"/>
    <property type="project" value="UniProtKB-SubCell"/>
</dbReference>
<accession>A0A232LRH1</accession>
<comment type="caution">
    <text evidence="7">The sequence shown here is derived from an EMBL/GenBank/DDBJ whole genome shotgun (WGS) entry which is preliminary data.</text>
</comment>
<dbReference type="InterPro" id="IPR052374">
    <property type="entry name" value="SERAC1"/>
</dbReference>
<name>A0A232LRH1_9EURO</name>
<gene>
    <name evidence="7" type="ORF">Egran_05549</name>
</gene>
<evidence type="ECO:0000313" key="7">
    <source>
        <dbReference type="EMBL" id="OXV06684.1"/>
    </source>
</evidence>
<evidence type="ECO:0000256" key="2">
    <source>
        <dbReference type="ARBA" id="ARBA00004240"/>
    </source>
</evidence>
<evidence type="ECO:0000313" key="8">
    <source>
        <dbReference type="Proteomes" id="UP000243515"/>
    </source>
</evidence>
<reference evidence="7 8" key="1">
    <citation type="journal article" date="2015" name="Environ. Microbiol.">
        <title>Metagenome sequence of Elaphomyces granulatus from sporocarp tissue reveals Ascomycota ectomycorrhizal fingerprints of genome expansion and a Proteobacteria-rich microbiome.</title>
        <authorList>
            <person name="Quandt C.A."/>
            <person name="Kohler A."/>
            <person name="Hesse C.N."/>
            <person name="Sharpton T.J."/>
            <person name="Martin F."/>
            <person name="Spatafora J.W."/>
        </authorList>
    </citation>
    <scope>NUCLEOTIDE SEQUENCE [LARGE SCALE GENOMIC DNA]</scope>
    <source>
        <strain evidence="7 8">OSC145934</strain>
    </source>
</reference>
<sequence>MFKRQSLSAKSPSIVSPVYAQRIPQVKDTGITILAEPPSDRGAIIDIVFVHGFNGHPRDTWVQEPSMFYWPWELRNVINEARIMMFGYDANIKVLAAKNLMGIRDHARNLLARLRNERAIFPISKRPLAFVCHSMGGLVVKEVRSPSLGPGGPAVHSISLNTKALFFFGTPHRGAAALDSKRLSLLINVSKLFFAGLPGDLETALKTRSSELFAINDEFRNIALLQENKLSITCFFERVETTGLGDVDSAALGYTGEEDVGILADHRGLVRYRDMQDDLYDFVTKTMLYKLDGILQESRKQQASSQLLGVFSGQIKLRELRKIPYLTEQGWLEAIPELGVTWDGLAQVGVARIGKYSETWMNLLLVFGAENIIASPYIRQLPINPDDLPHDLINPFAVELGIAAILAGIAGCDTMIFNGHSPPVFSGGNARLEFTQSGSNTWIGLFSQEPGMPAHWDYTARTVGRASTYATGTFFYGFEEPVPVLGANSSLRDRLKSQSGVSSPGAMSRDIIDLEFSWLASHECYRPKVGSGRRIKPRPKWTSLLNDTGLVVLEHVMLACDIYLRAGDVSVFYEVSTDNDKVLLHTSLSSQLQEVDWWLGTRQALAACEASNILSQMPIFGSGTTGRRPRASINKTSLTIFTERRLVRAMLVFRAVLVAMLLGLGLDNSAFEGTDLRTKIVLLR</sequence>
<dbReference type="SUPFAM" id="SSF53474">
    <property type="entry name" value="alpha/beta-Hydrolases"/>
    <property type="match status" value="1"/>
</dbReference>
<dbReference type="Gene3D" id="3.40.50.1820">
    <property type="entry name" value="alpha/beta hydrolase"/>
    <property type="match status" value="1"/>
</dbReference>
<keyword evidence="6" id="KW-0472">Membrane</keyword>
<evidence type="ECO:0000256" key="1">
    <source>
        <dbReference type="ARBA" id="ARBA00004173"/>
    </source>
</evidence>
<dbReference type="Proteomes" id="UP000243515">
    <property type="component" value="Unassembled WGS sequence"/>
</dbReference>
<evidence type="ECO:0000256" key="6">
    <source>
        <dbReference type="ARBA" id="ARBA00023136"/>
    </source>
</evidence>
<dbReference type="OrthoDB" id="4115537at2759"/>
<dbReference type="EMBL" id="NPHW01005516">
    <property type="protein sequence ID" value="OXV06684.1"/>
    <property type="molecule type" value="Genomic_DNA"/>
</dbReference>
<protein>
    <recommendedName>
        <fullName evidence="9">DUF676 domain-containing protein</fullName>
    </recommendedName>
</protein>
<proteinExistence type="predicted"/>
<dbReference type="PANTHER" id="PTHR48182:SF2">
    <property type="entry name" value="PROTEIN SERAC1"/>
    <property type="match status" value="1"/>
</dbReference>
<dbReference type="InterPro" id="IPR029058">
    <property type="entry name" value="AB_hydrolase_fold"/>
</dbReference>
<keyword evidence="5" id="KW-0496">Mitochondrion</keyword>
<dbReference type="PANTHER" id="PTHR48182">
    <property type="entry name" value="PROTEIN SERAC1"/>
    <property type="match status" value="1"/>
</dbReference>
<keyword evidence="8" id="KW-1185">Reference proteome</keyword>
<evidence type="ECO:0000256" key="5">
    <source>
        <dbReference type="ARBA" id="ARBA00023128"/>
    </source>
</evidence>
<dbReference type="GO" id="GO:0005783">
    <property type="term" value="C:endoplasmic reticulum"/>
    <property type="evidence" value="ECO:0007669"/>
    <property type="project" value="UniProtKB-SubCell"/>
</dbReference>
<evidence type="ECO:0000256" key="4">
    <source>
        <dbReference type="ARBA" id="ARBA00022824"/>
    </source>
</evidence>
<organism evidence="7 8">
    <name type="scientific">Elaphomyces granulatus</name>
    <dbReference type="NCBI Taxonomy" id="519963"/>
    <lineage>
        <taxon>Eukaryota</taxon>
        <taxon>Fungi</taxon>
        <taxon>Dikarya</taxon>
        <taxon>Ascomycota</taxon>
        <taxon>Pezizomycotina</taxon>
        <taxon>Eurotiomycetes</taxon>
        <taxon>Eurotiomycetidae</taxon>
        <taxon>Eurotiales</taxon>
        <taxon>Elaphomycetaceae</taxon>
        <taxon>Elaphomyces</taxon>
    </lineage>
</organism>
<comment type="subcellular location">
    <subcellularLocation>
        <location evidence="2">Endoplasmic reticulum</location>
    </subcellularLocation>
    <subcellularLocation>
        <location evidence="3">Membrane</location>
    </subcellularLocation>
    <subcellularLocation>
        <location evidence="1">Mitochondrion</location>
    </subcellularLocation>
</comment>
<keyword evidence="4" id="KW-0256">Endoplasmic reticulum</keyword>
<dbReference type="AlphaFoldDB" id="A0A232LRH1"/>
<evidence type="ECO:0008006" key="9">
    <source>
        <dbReference type="Google" id="ProtNLM"/>
    </source>
</evidence>
<dbReference type="GO" id="GO:0016020">
    <property type="term" value="C:membrane"/>
    <property type="evidence" value="ECO:0007669"/>
    <property type="project" value="UniProtKB-SubCell"/>
</dbReference>